<dbReference type="EMBL" id="WIXP02000015">
    <property type="protein sequence ID" value="KAF6199368.1"/>
    <property type="molecule type" value="Genomic_DNA"/>
</dbReference>
<protein>
    <recommendedName>
        <fullName evidence="4">Cathepsin propeptide inhibitor domain-containing protein</fullName>
    </recommendedName>
</protein>
<reference evidence="2" key="1">
    <citation type="journal article" date="2021" name="Mol. Ecol. Resour.">
        <title>Apolygus lucorum genome provides insights into omnivorousness and mesophyll feeding.</title>
        <authorList>
            <person name="Liu Y."/>
            <person name="Liu H."/>
            <person name="Wang H."/>
            <person name="Huang T."/>
            <person name="Liu B."/>
            <person name="Yang B."/>
            <person name="Yin L."/>
            <person name="Li B."/>
            <person name="Zhang Y."/>
            <person name="Zhang S."/>
            <person name="Jiang F."/>
            <person name="Zhang X."/>
            <person name="Ren Y."/>
            <person name="Wang B."/>
            <person name="Wang S."/>
            <person name="Lu Y."/>
            <person name="Wu K."/>
            <person name="Fan W."/>
            <person name="Wang G."/>
        </authorList>
    </citation>
    <scope>NUCLEOTIDE SEQUENCE</scope>
    <source>
        <strain evidence="2">12Hb</strain>
    </source>
</reference>
<evidence type="ECO:0000256" key="1">
    <source>
        <dbReference type="SAM" id="SignalP"/>
    </source>
</evidence>
<gene>
    <name evidence="2" type="ORF">GE061_007394</name>
</gene>
<keyword evidence="1" id="KW-0732">Signal</keyword>
<evidence type="ECO:0008006" key="4">
    <source>
        <dbReference type="Google" id="ProtNLM"/>
    </source>
</evidence>
<accession>A0A8S9WTG7</accession>
<dbReference type="Proteomes" id="UP000466442">
    <property type="component" value="Unassembled WGS sequence"/>
</dbReference>
<name>A0A8S9WTG7_APOLU</name>
<sequence>MIKTVLLLSLAAICSSKSLSSKQIRFFKKHVEDWSAPAIEKVLGGESEVHEGVKEMNIEYKSEDDKICKAFYTKSKKGESSTRWSCTAIQKYEDDSSISDRYD</sequence>
<dbReference type="AlphaFoldDB" id="A0A8S9WTG7"/>
<evidence type="ECO:0000313" key="2">
    <source>
        <dbReference type="EMBL" id="KAF6199368.1"/>
    </source>
</evidence>
<keyword evidence="3" id="KW-1185">Reference proteome</keyword>
<comment type="caution">
    <text evidence="2">The sequence shown here is derived from an EMBL/GenBank/DDBJ whole genome shotgun (WGS) entry which is preliminary data.</text>
</comment>
<proteinExistence type="predicted"/>
<evidence type="ECO:0000313" key="3">
    <source>
        <dbReference type="Proteomes" id="UP000466442"/>
    </source>
</evidence>
<organism evidence="2 3">
    <name type="scientific">Apolygus lucorum</name>
    <name type="common">Small green plant bug</name>
    <name type="synonym">Lygocoris lucorum</name>
    <dbReference type="NCBI Taxonomy" id="248454"/>
    <lineage>
        <taxon>Eukaryota</taxon>
        <taxon>Metazoa</taxon>
        <taxon>Ecdysozoa</taxon>
        <taxon>Arthropoda</taxon>
        <taxon>Hexapoda</taxon>
        <taxon>Insecta</taxon>
        <taxon>Pterygota</taxon>
        <taxon>Neoptera</taxon>
        <taxon>Paraneoptera</taxon>
        <taxon>Hemiptera</taxon>
        <taxon>Heteroptera</taxon>
        <taxon>Panheteroptera</taxon>
        <taxon>Cimicomorpha</taxon>
        <taxon>Miridae</taxon>
        <taxon>Mirini</taxon>
        <taxon>Apolygus</taxon>
    </lineage>
</organism>
<feature type="chain" id="PRO_5035822517" description="Cathepsin propeptide inhibitor domain-containing protein" evidence="1">
    <location>
        <begin position="17"/>
        <end position="103"/>
    </location>
</feature>
<feature type="signal peptide" evidence="1">
    <location>
        <begin position="1"/>
        <end position="16"/>
    </location>
</feature>